<dbReference type="GO" id="GO:0052816">
    <property type="term" value="F:long-chain fatty acyl-CoA hydrolase activity"/>
    <property type="evidence" value="ECO:0007669"/>
    <property type="project" value="TreeGrafter"/>
</dbReference>
<evidence type="ECO:0000313" key="7">
    <source>
        <dbReference type="Proteomes" id="UP000806542"/>
    </source>
</evidence>
<feature type="domain" description="HotDog ACOT-type" evidence="5">
    <location>
        <begin position="21"/>
        <end position="132"/>
    </location>
</feature>
<evidence type="ECO:0000313" key="6">
    <source>
        <dbReference type="EMBL" id="MBE5040060.1"/>
    </source>
</evidence>
<dbReference type="Pfam" id="PF03061">
    <property type="entry name" value="4HBT"/>
    <property type="match status" value="1"/>
</dbReference>
<gene>
    <name evidence="6" type="ORF">INF28_06225</name>
</gene>
<evidence type="ECO:0000256" key="2">
    <source>
        <dbReference type="ARBA" id="ARBA00022801"/>
    </source>
</evidence>
<dbReference type="Gene3D" id="3.10.129.10">
    <property type="entry name" value="Hotdog Thioesterase"/>
    <property type="match status" value="1"/>
</dbReference>
<dbReference type="GO" id="GO:0006637">
    <property type="term" value="P:acyl-CoA metabolic process"/>
    <property type="evidence" value="ECO:0007669"/>
    <property type="project" value="TreeGrafter"/>
</dbReference>
<dbReference type="InterPro" id="IPR029069">
    <property type="entry name" value="HotDog_dom_sf"/>
</dbReference>
<dbReference type="Proteomes" id="UP000806542">
    <property type="component" value="Unassembled WGS sequence"/>
</dbReference>
<dbReference type="EMBL" id="JADCKB010000010">
    <property type="protein sequence ID" value="MBE5040060.1"/>
    <property type="molecule type" value="Genomic_DNA"/>
</dbReference>
<evidence type="ECO:0000256" key="1">
    <source>
        <dbReference type="ARBA" id="ARBA00010458"/>
    </source>
</evidence>
<dbReference type="RefSeq" id="WP_226392607.1">
    <property type="nucleotide sequence ID" value="NZ_JADCKB010000010.1"/>
</dbReference>
<keyword evidence="2 3" id="KW-0378">Hydrolase</keyword>
<evidence type="ECO:0000256" key="3">
    <source>
        <dbReference type="PROSITE-ProRule" id="PRU01106"/>
    </source>
</evidence>
<dbReference type="SUPFAM" id="SSF54637">
    <property type="entry name" value="Thioesterase/thiol ester dehydrase-isomerase"/>
    <property type="match status" value="1"/>
</dbReference>
<protein>
    <submittedName>
        <fullName evidence="6">Acyl-CoA thioesterase</fullName>
    </submittedName>
</protein>
<dbReference type="InterPro" id="IPR033120">
    <property type="entry name" value="HOTDOG_ACOT"/>
</dbReference>
<dbReference type="InterPro" id="IPR040170">
    <property type="entry name" value="Cytosol_ACT"/>
</dbReference>
<proteinExistence type="inferred from homology"/>
<dbReference type="PANTHER" id="PTHR11049">
    <property type="entry name" value="ACYL COENZYME A THIOESTER HYDROLASE"/>
    <property type="match status" value="1"/>
</dbReference>
<dbReference type="AlphaFoldDB" id="A0A9D5R8J8"/>
<sequence>MKYDDNASLGVPAPENAKRTSDSYTEQIQILNQSSMNGYHRLFGGQLMEWIDVVAAIVARRHSGCNVTTAAIDNLQFLGPAYANDSILLTGKLTYVGHTSMEVCVKTYVEQLSGRRNLINTAYVLLVALDAEEKPAPVPGLILETLEERMEWEAGEKRRALRKQRRQERF</sequence>
<keyword evidence="7" id="KW-1185">Reference proteome</keyword>
<organism evidence="6 7">
    <name type="scientific">Ructibacterium gallinarum</name>
    <dbReference type="NCBI Taxonomy" id="2779355"/>
    <lineage>
        <taxon>Bacteria</taxon>
        <taxon>Bacillati</taxon>
        <taxon>Bacillota</taxon>
        <taxon>Clostridia</taxon>
        <taxon>Eubacteriales</taxon>
        <taxon>Oscillospiraceae</taxon>
        <taxon>Ructibacterium</taxon>
    </lineage>
</organism>
<dbReference type="PROSITE" id="PS51770">
    <property type="entry name" value="HOTDOG_ACOT"/>
    <property type="match status" value="1"/>
</dbReference>
<dbReference type="CDD" id="cd03442">
    <property type="entry name" value="BFIT_BACH"/>
    <property type="match status" value="1"/>
</dbReference>
<evidence type="ECO:0000259" key="5">
    <source>
        <dbReference type="PROSITE" id="PS51770"/>
    </source>
</evidence>
<reference evidence="6" key="1">
    <citation type="submission" date="2020-10" db="EMBL/GenBank/DDBJ databases">
        <title>ChiBAC.</title>
        <authorList>
            <person name="Zenner C."/>
            <person name="Hitch T.C.A."/>
            <person name="Clavel T."/>
        </authorList>
    </citation>
    <scope>NUCLEOTIDE SEQUENCE</scope>
    <source>
        <strain evidence="6">DSM 107454</strain>
    </source>
</reference>
<feature type="region of interest" description="Disordered" evidence="4">
    <location>
        <begin position="1"/>
        <end position="22"/>
    </location>
</feature>
<dbReference type="GO" id="GO:0009062">
    <property type="term" value="P:fatty acid catabolic process"/>
    <property type="evidence" value="ECO:0007669"/>
    <property type="project" value="TreeGrafter"/>
</dbReference>
<comment type="caution">
    <text evidence="6">The sequence shown here is derived from an EMBL/GenBank/DDBJ whole genome shotgun (WGS) entry which is preliminary data.</text>
</comment>
<name>A0A9D5R8J8_9FIRM</name>
<dbReference type="GO" id="GO:0005829">
    <property type="term" value="C:cytosol"/>
    <property type="evidence" value="ECO:0007669"/>
    <property type="project" value="TreeGrafter"/>
</dbReference>
<comment type="similarity">
    <text evidence="1">Belongs to the acyl coenzyme A hydrolase family.</text>
</comment>
<evidence type="ECO:0000256" key="4">
    <source>
        <dbReference type="SAM" id="MobiDB-lite"/>
    </source>
</evidence>
<dbReference type="InterPro" id="IPR006683">
    <property type="entry name" value="Thioestr_dom"/>
</dbReference>
<dbReference type="PANTHER" id="PTHR11049:SF24">
    <property type="entry name" value="CYTOSOLIC ACYL COENZYME A THIOESTER HYDROLASE"/>
    <property type="match status" value="1"/>
</dbReference>
<accession>A0A9D5R8J8</accession>